<evidence type="ECO:0000313" key="10">
    <source>
        <dbReference type="EMBL" id="KHF26444.1"/>
    </source>
</evidence>
<protein>
    <recommendedName>
        <fullName evidence="8">Ion-translocating oxidoreductase complex subunit C</fullName>
        <ecNumber evidence="8">7.-.-.-</ecNumber>
    </recommendedName>
    <alternativeName>
        <fullName evidence="8">Rnf electron transport complex subunit C</fullName>
    </alternativeName>
</protein>
<sequence>MELTFMFPLFNRFRKGHFEHGVHPDYHKGITCDKEIRRMAFAPRLIVPVSQHIGAPAVPVVKAGQEVVRGQLIAEADGFFSVPVHAPATGIVEAIDLMHSAAGPKVLSIVIKVYEAASQQVLESYPVDPMQLDRDELIKRVQNSGLAGLGGAAFPSHVKLQVPEEKQAEVLVVNGCECEPYLTCDHRVMLEQPENLLQGVRYALRITGAKRAIIGIEDNKADAARLLREKLTDNDPISVELVETKYPQGAEKMLLKSLLGLEVPVGGLPIDVGVVVNNVGTLAQLGRLLPSGEGLTERVITVSGSGMEKAGNYLVPIGTPVSFILEQVGVEAEYEEVIMGGPMMGMSIASLEVPVTKGTSGVLVFRERRFIEEQGERGTRFPCIKCGRCVDACPMRLNPAQMVWLAEKREYTAMQEKFNLNSCFECGCCSFVCPSNIPLVQYFRIAKSINNENRKATA</sequence>
<dbReference type="InterPro" id="IPR019554">
    <property type="entry name" value="Soluble_ligand-bd"/>
</dbReference>
<evidence type="ECO:0000256" key="1">
    <source>
        <dbReference type="ARBA" id="ARBA00022448"/>
    </source>
</evidence>
<dbReference type="GO" id="GO:0022900">
    <property type="term" value="P:electron transport chain"/>
    <property type="evidence" value="ECO:0007669"/>
    <property type="project" value="UniProtKB-UniRule"/>
</dbReference>
<dbReference type="Proteomes" id="UP000030856">
    <property type="component" value="Unassembled WGS sequence"/>
</dbReference>
<keyword evidence="1 8" id="KW-0813">Transport</keyword>
<dbReference type="InterPro" id="IPR026902">
    <property type="entry name" value="RnfC_N"/>
</dbReference>
<dbReference type="GO" id="GO:0051539">
    <property type="term" value="F:4 iron, 4 sulfur cluster binding"/>
    <property type="evidence" value="ECO:0007669"/>
    <property type="project" value="UniProtKB-KW"/>
</dbReference>
<feature type="domain" description="4Fe-4S ferredoxin-type" evidence="9">
    <location>
        <begin position="383"/>
        <end position="405"/>
    </location>
</feature>
<name>A0A0B0HEX0_SOVGS</name>
<dbReference type="Gene3D" id="3.40.50.11540">
    <property type="entry name" value="NADH-ubiquinone oxidoreductase 51kDa subunit"/>
    <property type="match status" value="1"/>
</dbReference>
<evidence type="ECO:0000256" key="4">
    <source>
        <dbReference type="ARBA" id="ARBA00022737"/>
    </source>
</evidence>
<dbReference type="InterPro" id="IPR017896">
    <property type="entry name" value="4Fe4S_Fe-S-bd"/>
</dbReference>
<dbReference type="eggNOG" id="COG4656">
    <property type="taxonomic scope" value="Bacteria"/>
</dbReference>
<dbReference type="Pfam" id="PF12838">
    <property type="entry name" value="Fer4_7"/>
    <property type="match status" value="1"/>
</dbReference>
<evidence type="ECO:0000256" key="2">
    <source>
        <dbReference type="ARBA" id="ARBA00022485"/>
    </source>
</evidence>
<feature type="binding site" evidence="8">
    <location>
        <position position="393"/>
    </location>
    <ligand>
        <name>[4Fe-4S] cluster</name>
        <dbReference type="ChEBI" id="CHEBI:49883"/>
        <label>2</label>
    </ligand>
</feature>
<feature type="domain" description="4Fe-4S ferredoxin-type" evidence="9">
    <location>
        <begin position="414"/>
        <end position="443"/>
    </location>
</feature>
<keyword evidence="8" id="KW-0472">Membrane</keyword>
<dbReference type="STRING" id="2340.JV46_16930"/>
<evidence type="ECO:0000256" key="5">
    <source>
        <dbReference type="ARBA" id="ARBA00022982"/>
    </source>
</evidence>
<comment type="function">
    <text evidence="8">Part of a membrane-bound complex that couples electron transfer with translocation of ions across the membrane.</text>
</comment>
<feature type="binding site" evidence="8">
    <location>
        <position position="389"/>
    </location>
    <ligand>
        <name>[4Fe-4S] cluster</name>
        <dbReference type="ChEBI" id="CHEBI:49883"/>
        <label>1</label>
    </ligand>
</feature>
<gene>
    <name evidence="10" type="primary">rnfC2</name>
    <name evidence="8" type="synonym">rnfC</name>
    <name evidence="10" type="ORF">JV46_16930</name>
</gene>
<dbReference type="Pfam" id="PF01512">
    <property type="entry name" value="Complex1_51K"/>
    <property type="match status" value="1"/>
</dbReference>
<accession>A0A0B0HEX0</accession>
<keyword evidence="2 8" id="KW-0004">4Fe-4S</keyword>
<feature type="binding site" evidence="8">
    <location>
        <position position="429"/>
    </location>
    <ligand>
        <name>[4Fe-4S] cluster</name>
        <dbReference type="ChEBI" id="CHEBI:49883"/>
        <label>2</label>
    </ligand>
</feature>
<evidence type="ECO:0000313" key="11">
    <source>
        <dbReference type="Proteomes" id="UP000030856"/>
    </source>
</evidence>
<keyword evidence="4 8" id="KW-0677">Repeat</keyword>
<dbReference type="Pfam" id="PF13375">
    <property type="entry name" value="RnfC_N"/>
    <property type="match status" value="1"/>
</dbReference>
<dbReference type="PROSITE" id="PS00198">
    <property type="entry name" value="4FE4S_FER_1"/>
    <property type="match status" value="1"/>
</dbReference>
<proteinExistence type="inferred from homology"/>
<comment type="caution">
    <text evidence="10">The sequence shown here is derived from an EMBL/GenBank/DDBJ whole genome shotgun (WGS) entry which is preliminary data.</text>
</comment>
<comment type="similarity">
    <text evidence="8">Belongs to the 4Fe4S bacterial-type ferredoxin family. RnfC subfamily.</text>
</comment>
<evidence type="ECO:0000256" key="6">
    <source>
        <dbReference type="ARBA" id="ARBA00023004"/>
    </source>
</evidence>
<dbReference type="NCBIfam" id="NF003454">
    <property type="entry name" value="PRK05035.1"/>
    <property type="match status" value="1"/>
</dbReference>
<dbReference type="GO" id="GO:0046872">
    <property type="term" value="F:metal ion binding"/>
    <property type="evidence" value="ECO:0007669"/>
    <property type="project" value="UniProtKB-KW"/>
</dbReference>
<dbReference type="InterPro" id="IPR011538">
    <property type="entry name" value="Nuo51_FMN-bd"/>
</dbReference>
<keyword evidence="7 8" id="KW-0411">Iron-sulfur</keyword>
<dbReference type="SUPFAM" id="SSF46548">
    <property type="entry name" value="alpha-helical ferredoxin"/>
    <property type="match status" value="1"/>
</dbReference>
<keyword evidence="8" id="KW-1003">Cell membrane</keyword>
<keyword evidence="5 8" id="KW-0249">Electron transport</keyword>
<feature type="binding site" evidence="8">
    <location>
        <position position="386"/>
    </location>
    <ligand>
        <name>[4Fe-4S] cluster</name>
        <dbReference type="ChEBI" id="CHEBI:49883"/>
        <label>1</label>
    </ligand>
</feature>
<evidence type="ECO:0000256" key="8">
    <source>
        <dbReference type="HAMAP-Rule" id="MF_00461"/>
    </source>
</evidence>
<dbReference type="EC" id="7.-.-.-" evidence="8"/>
<dbReference type="InterPro" id="IPR017900">
    <property type="entry name" value="4Fe4S_Fe_S_CS"/>
</dbReference>
<dbReference type="HAMAP" id="MF_00461">
    <property type="entry name" value="RsxC_RnfC"/>
    <property type="match status" value="1"/>
</dbReference>
<evidence type="ECO:0000256" key="3">
    <source>
        <dbReference type="ARBA" id="ARBA00022723"/>
    </source>
</evidence>
<keyword evidence="8" id="KW-0997">Cell inner membrane</keyword>
<dbReference type="Pfam" id="PF10531">
    <property type="entry name" value="SLBB"/>
    <property type="match status" value="1"/>
</dbReference>
<dbReference type="GO" id="GO:0005886">
    <property type="term" value="C:plasma membrane"/>
    <property type="evidence" value="ECO:0007669"/>
    <property type="project" value="UniProtKB-SubCell"/>
</dbReference>
<reference evidence="10 11" key="1">
    <citation type="journal article" date="2014" name="BMC Genomics">
        <title>The genome of the intracellular bacterium of the coastal bivalve, Solemya velum: a blueprint for thriving in and out of symbiosis.</title>
        <authorList>
            <person name="Dmytrenko O."/>
            <person name="Russell S.L."/>
            <person name="Loo W.T."/>
            <person name="Fontanez K.M."/>
            <person name="Liao L."/>
            <person name="Roeselers G."/>
            <person name="Sharma R."/>
            <person name="Stewart F.J."/>
            <person name="Newton I.L."/>
            <person name="Woyke T."/>
            <person name="Wu D."/>
            <person name="Lang J.M."/>
            <person name="Eisen J.A."/>
            <person name="Cavanaugh C.M."/>
        </authorList>
    </citation>
    <scope>NUCLEOTIDE SEQUENCE [LARGE SCALE GENOMIC DNA]</scope>
    <source>
        <strain evidence="10 11">WH</strain>
    </source>
</reference>
<dbReference type="AlphaFoldDB" id="A0A0B0HEX0"/>
<keyword evidence="8" id="KW-1278">Translocase</keyword>
<comment type="subunit">
    <text evidence="8">The complex is composed of six subunits: RnfA, RnfB, RnfC, RnfD, RnfE and RnfG.</text>
</comment>
<keyword evidence="6 8" id="KW-0408">Iron</keyword>
<dbReference type="NCBIfam" id="TIGR01945">
    <property type="entry name" value="rnfC"/>
    <property type="match status" value="1"/>
</dbReference>
<organism evidence="10 11">
    <name type="scientific">Solemya velum gill symbiont</name>
    <dbReference type="NCBI Taxonomy" id="2340"/>
    <lineage>
        <taxon>Bacteria</taxon>
        <taxon>Pseudomonadati</taxon>
        <taxon>Pseudomonadota</taxon>
        <taxon>Gammaproteobacteria</taxon>
        <taxon>sulfur-oxidizing symbionts</taxon>
    </lineage>
</organism>
<feature type="binding site" evidence="8">
    <location>
        <position position="426"/>
    </location>
    <ligand>
        <name>[4Fe-4S] cluster</name>
        <dbReference type="ChEBI" id="CHEBI:49883"/>
        <label>2</label>
    </ligand>
</feature>
<dbReference type="PATRIC" id="fig|2340.3.peg.955"/>
<dbReference type="InterPro" id="IPR037225">
    <property type="entry name" value="Nuo51_FMN-bd_sf"/>
</dbReference>
<evidence type="ECO:0000256" key="7">
    <source>
        <dbReference type="ARBA" id="ARBA00023014"/>
    </source>
</evidence>
<keyword evidence="11" id="KW-1185">Reference proteome</keyword>
<comment type="subcellular location">
    <subcellularLocation>
        <location evidence="8">Cell inner membrane</location>
        <topology evidence="8">Peripheral membrane protein</topology>
    </subcellularLocation>
</comment>
<dbReference type="PANTHER" id="PTHR43034:SF2">
    <property type="entry name" value="ION-TRANSLOCATING OXIDOREDUCTASE COMPLEX SUBUNIT C"/>
    <property type="match status" value="1"/>
</dbReference>
<feature type="binding site" evidence="8">
    <location>
        <position position="433"/>
    </location>
    <ligand>
        <name>[4Fe-4S] cluster</name>
        <dbReference type="ChEBI" id="CHEBI:49883"/>
        <label>1</label>
    </ligand>
</feature>
<dbReference type="SUPFAM" id="SSF142019">
    <property type="entry name" value="Nqo1 FMN-binding domain-like"/>
    <property type="match status" value="1"/>
</dbReference>
<dbReference type="PANTHER" id="PTHR43034">
    <property type="entry name" value="ION-TRANSLOCATING OXIDOREDUCTASE COMPLEX SUBUNIT C"/>
    <property type="match status" value="1"/>
</dbReference>
<dbReference type="Gene3D" id="3.30.70.20">
    <property type="match status" value="1"/>
</dbReference>
<dbReference type="InterPro" id="IPR010208">
    <property type="entry name" value="Ion_transpt_RnfC/RsxC"/>
</dbReference>
<dbReference type="EMBL" id="JRAA01000001">
    <property type="protein sequence ID" value="KHF26444.1"/>
    <property type="molecule type" value="Genomic_DNA"/>
</dbReference>
<dbReference type="GO" id="GO:0009055">
    <property type="term" value="F:electron transfer activity"/>
    <property type="evidence" value="ECO:0007669"/>
    <property type="project" value="InterPro"/>
</dbReference>
<evidence type="ECO:0000259" key="9">
    <source>
        <dbReference type="PROSITE" id="PS51379"/>
    </source>
</evidence>
<comment type="cofactor">
    <cofactor evidence="8">
        <name>[4Fe-4S] cluster</name>
        <dbReference type="ChEBI" id="CHEBI:49883"/>
    </cofactor>
    <text evidence="8">Binds 2 [4Fe-4S] clusters per subunit.</text>
</comment>
<dbReference type="PROSITE" id="PS51379">
    <property type="entry name" value="4FE4S_FER_2"/>
    <property type="match status" value="2"/>
</dbReference>
<feature type="binding site" evidence="8">
    <location>
        <position position="383"/>
    </location>
    <ligand>
        <name>[4Fe-4S] cluster</name>
        <dbReference type="ChEBI" id="CHEBI:49883"/>
        <label>1</label>
    </ligand>
</feature>
<keyword evidence="3 8" id="KW-0479">Metal-binding</keyword>
<feature type="binding site" evidence="8">
    <location>
        <position position="423"/>
    </location>
    <ligand>
        <name>[4Fe-4S] cluster</name>
        <dbReference type="ChEBI" id="CHEBI:49883"/>
        <label>2</label>
    </ligand>
</feature>